<gene>
    <name evidence="2" type="ORF">EKO04_005871</name>
</gene>
<name>A0A8H7J373_9PLEO</name>
<feature type="compositionally biased region" description="Low complexity" evidence="1">
    <location>
        <begin position="26"/>
        <end position="46"/>
    </location>
</feature>
<reference evidence="2" key="2">
    <citation type="submission" date="2020-09" db="EMBL/GenBank/DDBJ databases">
        <title>Reference genome assembly for Australian Ascochyta lentis isolate Al4.</title>
        <authorList>
            <person name="Lee R.C."/>
            <person name="Farfan-Caceres L.M."/>
            <person name="Debler J.W."/>
            <person name="Williams A.H."/>
            <person name="Henares B.M."/>
        </authorList>
    </citation>
    <scope>NUCLEOTIDE SEQUENCE</scope>
    <source>
        <strain evidence="2">Al4</strain>
    </source>
</reference>
<organism evidence="2 3">
    <name type="scientific">Ascochyta lentis</name>
    <dbReference type="NCBI Taxonomy" id="205686"/>
    <lineage>
        <taxon>Eukaryota</taxon>
        <taxon>Fungi</taxon>
        <taxon>Dikarya</taxon>
        <taxon>Ascomycota</taxon>
        <taxon>Pezizomycotina</taxon>
        <taxon>Dothideomycetes</taxon>
        <taxon>Pleosporomycetidae</taxon>
        <taxon>Pleosporales</taxon>
        <taxon>Pleosporineae</taxon>
        <taxon>Didymellaceae</taxon>
        <taxon>Ascochyta</taxon>
    </lineage>
</organism>
<proteinExistence type="predicted"/>
<sequence length="207" mass="22482">MAPPGQIPTHHDAEFHHTVLNISTTPIGSPESQPSGSSELSIPSQSTPVTASTVPPESLDSSISTSPSTARPSKRAKTTQVSHVSDSNTPSTAGIAQPELQVAARPTPRLVIRLPRRSRSPPARTVYLQGGYLQPGDSQYEVARLATGERIPYWFRGDVMLGYRDPAHEMGGVEGVRAVERVEVVEIRLDEEEESEKKKGKRKAEIE</sequence>
<dbReference type="EMBL" id="RZGK01000010">
    <property type="protein sequence ID" value="KAF9695803.1"/>
    <property type="molecule type" value="Genomic_DNA"/>
</dbReference>
<feature type="region of interest" description="Disordered" evidence="1">
    <location>
        <begin position="1"/>
        <end position="99"/>
    </location>
</feature>
<feature type="compositionally biased region" description="Polar residues" evidence="1">
    <location>
        <begin position="78"/>
        <end position="94"/>
    </location>
</feature>
<dbReference type="AlphaFoldDB" id="A0A8H7J373"/>
<protein>
    <submittedName>
        <fullName evidence="2">Uncharacterized protein</fullName>
    </submittedName>
</protein>
<dbReference type="Proteomes" id="UP000651452">
    <property type="component" value="Unassembled WGS sequence"/>
</dbReference>
<comment type="caution">
    <text evidence="2">The sequence shown here is derived from an EMBL/GenBank/DDBJ whole genome shotgun (WGS) entry which is preliminary data.</text>
</comment>
<evidence type="ECO:0000313" key="3">
    <source>
        <dbReference type="Proteomes" id="UP000651452"/>
    </source>
</evidence>
<evidence type="ECO:0000256" key="1">
    <source>
        <dbReference type="SAM" id="MobiDB-lite"/>
    </source>
</evidence>
<keyword evidence="3" id="KW-1185">Reference proteome</keyword>
<accession>A0A8H7J373</accession>
<reference evidence="2" key="1">
    <citation type="submission" date="2018-12" db="EMBL/GenBank/DDBJ databases">
        <authorList>
            <person name="Syme R.A."/>
            <person name="Farfan-Caceres L."/>
            <person name="Lichtenzveig J."/>
        </authorList>
    </citation>
    <scope>NUCLEOTIDE SEQUENCE</scope>
    <source>
        <strain evidence="2">Al4</strain>
    </source>
</reference>
<feature type="compositionally biased region" description="Low complexity" evidence="1">
    <location>
        <begin position="55"/>
        <end position="71"/>
    </location>
</feature>
<evidence type="ECO:0000313" key="2">
    <source>
        <dbReference type="EMBL" id="KAF9695803.1"/>
    </source>
</evidence>